<name>A0A255H8K9_9ACTN</name>
<dbReference type="Proteomes" id="UP000216311">
    <property type="component" value="Unassembled WGS sequence"/>
</dbReference>
<dbReference type="EMBL" id="NMVQ01000006">
    <property type="protein sequence ID" value="OYO23945.1"/>
    <property type="molecule type" value="Genomic_DNA"/>
</dbReference>
<sequence>MDLHGTGVRVTEVAPGPVRTGFDAAAGLSDGMDTGLPESVVIDAEQCAREAMAGLEAGAPLGWPGRGYRALMWVTQWLPRPLARAMFASSGRTAADH</sequence>
<reference evidence="1 2" key="1">
    <citation type="submission" date="2017-07" db="EMBL/GenBank/DDBJ databases">
        <title>Draft whole genome sequences of clinical Proprionibacteriaceae strains.</title>
        <authorList>
            <person name="Bernier A.-M."/>
            <person name="Bernard K."/>
            <person name="Domingo M.-C."/>
        </authorList>
    </citation>
    <scope>NUCLEOTIDE SEQUENCE [LARGE SCALE GENOMIC DNA]</scope>
    <source>
        <strain evidence="1 2">NML 130396</strain>
    </source>
</reference>
<organism evidence="1 2">
    <name type="scientific">Enemella dayhoffiae</name>
    <dbReference type="NCBI Taxonomy" id="2016507"/>
    <lineage>
        <taxon>Bacteria</taxon>
        <taxon>Bacillati</taxon>
        <taxon>Actinomycetota</taxon>
        <taxon>Actinomycetes</taxon>
        <taxon>Propionibacteriales</taxon>
        <taxon>Propionibacteriaceae</taxon>
        <taxon>Enemella</taxon>
    </lineage>
</organism>
<evidence type="ECO:0000313" key="2">
    <source>
        <dbReference type="Proteomes" id="UP000216311"/>
    </source>
</evidence>
<comment type="caution">
    <text evidence="1">The sequence shown here is derived from an EMBL/GenBank/DDBJ whole genome shotgun (WGS) entry which is preliminary data.</text>
</comment>
<protein>
    <recommendedName>
        <fullName evidence="3">SDR family NAD(P)-dependent oxidoreductase</fullName>
    </recommendedName>
</protein>
<evidence type="ECO:0000313" key="1">
    <source>
        <dbReference type="EMBL" id="OYO23945.1"/>
    </source>
</evidence>
<dbReference type="Gene3D" id="3.40.50.720">
    <property type="entry name" value="NAD(P)-binding Rossmann-like Domain"/>
    <property type="match status" value="1"/>
</dbReference>
<dbReference type="RefSeq" id="WP_094363127.1">
    <property type="nucleotide sequence ID" value="NZ_NMVQ01000006.1"/>
</dbReference>
<dbReference type="AlphaFoldDB" id="A0A255H8K9"/>
<accession>A0A255H8K9</accession>
<dbReference type="SUPFAM" id="SSF51735">
    <property type="entry name" value="NAD(P)-binding Rossmann-fold domains"/>
    <property type="match status" value="1"/>
</dbReference>
<evidence type="ECO:0008006" key="3">
    <source>
        <dbReference type="Google" id="ProtNLM"/>
    </source>
</evidence>
<gene>
    <name evidence="1" type="ORF">CGZ93_05395</name>
</gene>
<keyword evidence="2" id="KW-1185">Reference proteome</keyword>
<proteinExistence type="predicted"/>
<dbReference type="InterPro" id="IPR036291">
    <property type="entry name" value="NAD(P)-bd_dom_sf"/>
</dbReference>